<organism evidence="2 3">
    <name type="scientific">Massilia cavernae</name>
    <dbReference type="NCBI Taxonomy" id="2320864"/>
    <lineage>
        <taxon>Bacteria</taxon>
        <taxon>Pseudomonadati</taxon>
        <taxon>Pseudomonadota</taxon>
        <taxon>Betaproteobacteria</taxon>
        <taxon>Burkholderiales</taxon>
        <taxon>Oxalobacteraceae</taxon>
        <taxon>Telluria group</taxon>
        <taxon>Massilia</taxon>
    </lineage>
</organism>
<name>A0A418Y6H3_9BURK</name>
<proteinExistence type="predicted"/>
<evidence type="ECO:0000313" key="2">
    <source>
        <dbReference type="EMBL" id="RJG23673.1"/>
    </source>
</evidence>
<dbReference type="InterPro" id="IPR001509">
    <property type="entry name" value="Epimerase_deHydtase"/>
</dbReference>
<evidence type="ECO:0000259" key="1">
    <source>
        <dbReference type="Pfam" id="PF01370"/>
    </source>
</evidence>
<dbReference type="InterPro" id="IPR036291">
    <property type="entry name" value="NAD(P)-bd_dom_sf"/>
</dbReference>
<dbReference type="RefSeq" id="WP_119809633.1">
    <property type="nucleotide sequence ID" value="NZ_QYUP01000041.1"/>
</dbReference>
<dbReference type="EMBL" id="QYUP01000041">
    <property type="protein sequence ID" value="RJG23673.1"/>
    <property type="molecule type" value="Genomic_DNA"/>
</dbReference>
<gene>
    <name evidence="2" type="ORF">D3872_04280</name>
</gene>
<dbReference type="Pfam" id="PF01370">
    <property type="entry name" value="Epimerase"/>
    <property type="match status" value="1"/>
</dbReference>
<dbReference type="Proteomes" id="UP000284006">
    <property type="component" value="Unassembled WGS sequence"/>
</dbReference>
<comment type="caution">
    <text evidence="2">The sequence shown here is derived from an EMBL/GenBank/DDBJ whole genome shotgun (WGS) entry which is preliminary data.</text>
</comment>
<protein>
    <submittedName>
        <fullName evidence="2">NAD-dependent epimerase/dehydratase family protein</fullName>
    </submittedName>
</protein>
<feature type="domain" description="NAD-dependent epimerase/dehydratase" evidence="1">
    <location>
        <begin position="3"/>
        <end position="90"/>
    </location>
</feature>
<accession>A0A418Y6H3</accession>
<dbReference type="SUPFAM" id="SSF51735">
    <property type="entry name" value="NAD(P)-binding Rossmann-fold domains"/>
    <property type="match status" value="1"/>
</dbReference>
<dbReference type="OrthoDB" id="9803892at2"/>
<evidence type="ECO:0000313" key="3">
    <source>
        <dbReference type="Proteomes" id="UP000284006"/>
    </source>
</evidence>
<dbReference type="AlphaFoldDB" id="A0A418Y6H3"/>
<dbReference type="Gene3D" id="3.40.50.720">
    <property type="entry name" value="NAD(P)-binding Rossmann-like Domain"/>
    <property type="match status" value="1"/>
</dbReference>
<reference evidence="2 3" key="1">
    <citation type="submission" date="2018-09" db="EMBL/GenBank/DDBJ databases">
        <authorList>
            <person name="Zhu H."/>
        </authorList>
    </citation>
    <scope>NUCLEOTIDE SEQUENCE [LARGE SCALE GENOMIC DNA]</scope>
    <source>
        <strain evidence="2 3">K1S02-61</strain>
    </source>
</reference>
<keyword evidence="3" id="KW-1185">Reference proteome</keyword>
<sequence length="110" mass="12024">MKVLILGVTGMLGNAMFRTLSEMPELQVFGSARGESARRHFADELRQNIVPGVDVENHDSLARVFGAVRPDVVVNCVGLVKQLADGNDPLQAIPINSLRWPRGVQCCPRT</sequence>